<reference evidence="2 3" key="1">
    <citation type="submission" date="2016-06" db="EMBL/GenBank/DDBJ databases">
        <title>Evolution of pathogenesis and genome organization in the Tremellales.</title>
        <authorList>
            <person name="Cuomo C."/>
            <person name="Litvintseva A."/>
            <person name="Heitman J."/>
            <person name="Chen Y."/>
            <person name="Sun S."/>
            <person name="Springer D."/>
            <person name="Dromer F."/>
            <person name="Young S."/>
            <person name="Zeng Q."/>
            <person name="Chapman S."/>
            <person name="Gujja S."/>
            <person name="Saif S."/>
            <person name="Birren B."/>
        </authorList>
    </citation>
    <scope>NUCLEOTIDE SEQUENCE [LARGE SCALE GENOMIC DNA]</scope>
    <source>
        <strain evidence="2 3">ATCC 28783</strain>
    </source>
</reference>
<feature type="compositionally biased region" description="Basic and acidic residues" evidence="1">
    <location>
        <begin position="100"/>
        <end position="116"/>
    </location>
</feature>
<evidence type="ECO:0000256" key="1">
    <source>
        <dbReference type="SAM" id="MobiDB-lite"/>
    </source>
</evidence>
<feature type="region of interest" description="Disordered" evidence="1">
    <location>
        <begin position="461"/>
        <end position="533"/>
    </location>
</feature>
<feature type="region of interest" description="Disordered" evidence="1">
    <location>
        <begin position="132"/>
        <end position="158"/>
    </location>
</feature>
<accession>A0A4Q1BDM7</accession>
<feature type="compositionally biased region" description="Basic and acidic residues" evidence="1">
    <location>
        <begin position="68"/>
        <end position="86"/>
    </location>
</feature>
<sequence>MEKSRLTAEYKPIFEEYFDILESRCDELNIGPEAIFNMDEKGFIFQEAREEFEREEAEAEEAERLKVVAAEERAEKKRQQEEETRVRRAAVAAARAEKKRKQEEEKEKKKQDQELRKVEKALQTLAAFEAKRSAGLSRRRGGRGSSKTGAGQSSMSVDVDMEEVPQFPDTEVPGPAEPTLGFSPATKLPTFNLSSELYSIVSGLLHNHPKLSHDPALYAPWRKSIEVYLQIGDMWNIVTGNDTEPSRVGVRPTDERAGSVPLSTPFAGQVVGTRIAGEELKEWEKWKVRENKAQGMIQGTVLDAVMLDLSEKLSAKEMRDYCVNLQVTATIENQRNVRQAVFSYDLRDDATAEEMAKHVEDFSKTMAEAKLVGLIFDSQEQARLFLNTILAQSYRIIHMEGTQWGTTANYAVEVSQGRVATTPVPTTRVQSQSPVSVHKSTPVVETPLDRIPTETPAQAIEDSRDREAMEENERRALEELSRAMGQQLGAEDSTGGSVLGDESIPPVPSNPPTPPSDTTRHMSPALRAPATQC</sequence>
<dbReference type="EMBL" id="SDIL01000170">
    <property type="protein sequence ID" value="RXK34955.1"/>
    <property type="molecule type" value="Genomic_DNA"/>
</dbReference>
<comment type="caution">
    <text evidence="2">The sequence shown here is derived from an EMBL/GenBank/DDBJ whole genome shotgun (WGS) entry which is preliminary data.</text>
</comment>
<evidence type="ECO:0000313" key="3">
    <source>
        <dbReference type="Proteomes" id="UP000289152"/>
    </source>
</evidence>
<dbReference type="Proteomes" id="UP000289152">
    <property type="component" value="Unassembled WGS sequence"/>
</dbReference>
<proteinExistence type="predicted"/>
<feature type="compositionally biased region" description="Pro residues" evidence="1">
    <location>
        <begin position="505"/>
        <end position="515"/>
    </location>
</feature>
<gene>
    <name evidence="2" type="ORF">M231_07788</name>
</gene>
<keyword evidence="3" id="KW-1185">Reference proteome</keyword>
<dbReference type="InParanoid" id="A0A4Q1BDM7"/>
<evidence type="ECO:0000313" key="2">
    <source>
        <dbReference type="EMBL" id="RXK34955.1"/>
    </source>
</evidence>
<dbReference type="VEuPathDB" id="FungiDB:TREMEDRAFT_58608"/>
<dbReference type="AlphaFoldDB" id="A0A4Q1BDM7"/>
<feature type="compositionally biased region" description="Basic and acidic residues" evidence="1">
    <location>
        <begin position="461"/>
        <end position="481"/>
    </location>
</feature>
<dbReference type="VEuPathDB" id="FungiDB:TREMEDRAFT_29569"/>
<name>A0A4Q1BDM7_TREME</name>
<organism evidence="2 3">
    <name type="scientific">Tremella mesenterica</name>
    <name type="common">Jelly fungus</name>
    <dbReference type="NCBI Taxonomy" id="5217"/>
    <lineage>
        <taxon>Eukaryota</taxon>
        <taxon>Fungi</taxon>
        <taxon>Dikarya</taxon>
        <taxon>Basidiomycota</taxon>
        <taxon>Agaricomycotina</taxon>
        <taxon>Tremellomycetes</taxon>
        <taxon>Tremellales</taxon>
        <taxon>Tremellaceae</taxon>
        <taxon>Tremella</taxon>
    </lineage>
</organism>
<protein>
    <submittedName>
        <fullName evidence="2">Uncharacterized protein</fullName>
    </submittedName>
</protein>
<feature type="region of interest" description="Disordered" evidence="1">
    <location>
        <begin position="68"/>
        <end position="116"/>
    </location>
</feature>